<dbReference type="PROSITE" id="PS50237">
    <property type="entry name" value="HECT"/>
    <property type="match status" value="1"/>
</dbReference>
<evidence type="ECO:0000256" key="4">
    <source>
        <dbReference type="ARBA" id="ARBA00022679"/>
    </source>
</evidence>
<dbReference type="OrthoDB" id="3598281at2759"/>
<organism evidence="8 9">
    <name type="scientific">Planoprotostelium fungivorum</name>
    <dbReference type="NCBI Taxonomy" id="1890364"/>
    <lineage>
        <taxon>Eukaryota</taxon>
        <taxon>Amoebozoa</taxon>
        <taxon>Evosea</taxon>
        <taxon>Variosea</taxon>
        <taxon>Cavosteliida</taxon>
        <taxon>Cavosteliaceae</taxon>
        <taxon>Planoprotostelium</taxon>
    </lineage>
</organism>
<dbReference type="GO" id="GO:0006511">
    <property type="term" value="P:ubiquitin-dependent protein catabolic process"/>
    <property type="evidence" value="ECO:0007669"/>
    <property type="project" value="TreeGrafter"/>
</dbReference>
<sequence length="1603" mass="183295">MGVCLPSNGNQFHQQEIFRLSLPHHNTNFATQRRMNPDRALYQEKYTRREILYPLYRYVYLRHLVLSAISLAVGRSFGTSCSHHTNPYMSWMSFFISRRLFPSSRYHPPLDASLFLVNAEREYTKVVELLRNGRVTSFFLRAAARGRCVKELRLLLDHPKADPSAQNNEALITAHPKVDPTARDNYAIHHASKLGYKEIEKMLLEKRRQRMNGCTGADSTRGPDEVTIPEIAAEIEEVRYHEVDPESQTLRSIRKTSRLMCQALFNFFVPPGLTHRREGQNEICSYFRDKRHVLQARVTEDSFTHLPLTLARKIAQLLMLQVIKCSSSRSERSKAVTDLREENQKTWDNLPKVRQIKFMKLPWLKLGRRSIIVVTSVHPFEPTAFSQLPAVEQCPTFGLSLPSLPKPITQSNRLKEGSDSKEEINRHIRNCSVETMTFEGTHPSQDPEAQAITEGITSMNLGPKAMKDYEENGIGVKESGIASNESLFNMLEKRKLFITASPEGRNSLQQAVELGLLHRSIHSPPTLVPWQDGPSVVAPFLHLRINTLQWVDEELKHQSYGNESLGRTLTLLETRVEDVPHYQLLTEATALSTEGRDIYMTAVTEEFVYRTNNLKAWSEHARSWSDNTGILSERALEAMEDSIDTEVFDNNPVYSNGQLTTWVKIGMIGDSQEGKSSLINAILGQEILPTGQGNTSCTSITVEMVWRPGKDFYMEEIMWPPEEWREILRKYRDEEEHFPSIGKKIETVHRGRCSKPRPSTIPADQLLHEWMKDLRPNRGRTVTRDHLAAEIKTAMKWGQLKTIRVQGPFPHLPPGVILLDVPGFNDPNYINEEIAAAALKECKSFIITLYRQTKTNIAATKRVLNEMGHGDLKGVFLALTKIDQFQTGSWDEKIENAKEAGREHIQSYDRPLENITMVPVCSKLDSAKESIGAGNFHEEMTGIPQMRRLLFGQRFAMMKRDVEIKARNIAQKIRNDIRGLEGERRQVPDIAPRVLELYVQPVVKSLRDIRRELSCRWSGIWHSTWTAIFNKNRRGIFWSSGKAGYVNLHRETSSIIALRIEPFASRCFEEEIRQHRDRLLQELPDLNLPFRGADNQIKYFRPERVYELVYRHFHEHLRSERSAYKCQEYVDDTVVPRNFHQRIQADRQRSLRFMEEAFLKSSGPTLAMCRALLRALDLSIQEIHSLPVPIEACIRMYRMDRPTPAELNEGEIKKQEYSQLSSDARWSAVRRHLSDQMSTAGIWQITLTAQPNRALQVLKEFATADPSMYTKSICVRQQDQSGKFRGVDAGGLTREMFTVVCQHVQAPIAGSPEGHLSLLRLVNPNQDTHYFNSDTYIRNSVDPDGICLRGLGVMIGKALLENTPIPLSLSHAAYKLFTGRTLSKEDYSDLSGRSMYTLEEVLDAQFDYGPIEASYPALTKETPTFPMTTTSQANRPVDRENYEQWSEQAAAYELVDKVRFSAGKVLEGLFSIIPAEWMAIFTPEMIRQRLEGEREVSAEGLLAVTRISLDLDRGRRSDFKRVIRELSKEQLVKLLHYTTSRSRLPVGGQEVILSVRKGEGKDLLPHAHTCSGVLDLPQYTSYDKMKEMIITAIEYAGEGHQNV</sequence>
<dbReference type="GO" id="GO:0016567">
    <property type="term" value="P:protein ubiquitination"/>
    <property type="evidence" value="ECO:0007669"/>
    <property type="project" value="TreeGrafter"/>
</dbReference>
<dbReference type="EMBL" id="MDYQ01000354">
    <property type="protein sequence ID" value="PRP75927.1"/>
    <property type="molecule type" value="Genomic_DNA"/>
</dbReference>
<dbReference type="Gene3D" id="3.30.2410.10">
    <property type="entry name" value="Hect, E3 ligase catalytic domain"/>
    <property type="match status" value="1"/>
</dbReference>
<dbReference type="GO" id="GO:0061630">
    <property type="term" value="F:ubiquitin protein ligase activity"/>
    <property type="evidence" value="ECO:0007669"/>
    <property type="project" value="UniProtKB-EC"/>
</dbReference>
<gene>
    <name evidence="8" type="ORF">PROFUN_15451</name>
</gene>
<dbReference type="InterPro" id="IPR050409">
    <property type="entry name" value="E3_ubiq-protein_ligase"/>
</dbReference>
<evidence type="ECO:0000313" key="8">
    <source>
        <dbReference type="EMBL" id="PRP75927.1"/>
    </source>
</evidence>
<keyword evidence="9" id="KW-1185">Reference proteome</keyword>
<dbReference type="Proteomes" id="UP000241769">
    <property type="component" value="Unassembled WGS sequence"/>
</dbReference>
<evidence type="ECO:0000313" key="9">
    <source>
        <dbReference type="Proteomes" id="UP000241769"/>
    </source>
</evidence>
<evidence type="ECO:0000256" key="5">
    <source>
        <dbReference type="ARBA" id="ARBA00022786"/>
    </source>
</evidence>
<dbReference type="PANTHER" id="PTHR11254">
    <property type="entry name" value="HECT DOMAIN UBIQUITIN-PROTEIN LIGASE"/>
    <property type="match status" value="1"/>
</dbReference>
<dbReference type="InParanoid" id="A0A2P6MW49"/>
<dbReference type="InterPro" id="IPR000569">
    <property type="entry name" value="HECT_dom"/>
</dbReference>
<dbReference type="SUPFAM" id="SSF56204">
    <property type="entry name" value="Hect, E3 ligase catalytic domain"/>
    <property type="match status" value="1"/>
</dbReference>
<comment type="caution">
    <text evidence="8">The sequence shown here is derived from an EMBL/GenBank/DDBJ whole genome shotgun (WGS) entry which is preliminary data.</text>
</comment>
<evidence type="ECO:0000256" key="6">
    <source>
        <dbReference type="PROSITE-ProRule" id="PRU00104"/>
    </source>
</evidence>
<evidence type="ECO:0000256" key="2">
    <source>
        <dbReference type="ARBA" id="ARBA00004906"/>
    </source>
</evidence>
<evidence type="ECO:0000256" key="3">
    <source>
        <dbReference type="ARBA" id="ARBA00012485"/>
    </source>
</evidence>
<dbReference type="Gene3D" id="3.90.1750.10">
    <property type="entry name" value="Hect, E3 ligase catalytic domains"/>
    <property type="match status" value="1"/>
</dbReference>
<keyword evidence="5 6" id="KW-0833">Ubl conjugation pathway</keyword>
<dbReference type="STRING" id="1890364.A0A2P6MW49"/>
<dbReference type="SMART" id="SM00119">
    <property type="entry name" value="HECTc"/>
    <property type="match status" value="1"/>
</dbReference>
<dbReference type="Gene3D" id="3.40.50.300">
    <property type="entry name" value="P-loop containing nucleotide triphosphate hydrolases"/>
    <property type="match status" value="1"/>
</dbReference>
<dbReference type="InterPro" id="IPR035983">
    <property type="entry name" value="Hect_E3_ubiquitin_ligase"/>
</dbReference>
<feature type="active site" description="Glycyl thioester intermediate" evidence="6">
    <location>
        <position position="1570"/>
    </location>
</feature>
<dbReference type="Pfam" id="PF00350">
    <property type="entry name" value="Dynamin_N"/>
    <property type="match status" value="1"/>
</dbReference>
<comment type="pathway">
    <text evidence="2">Protein modification; protein ubiquitination.</text>
</comment>
<accession>A0A2P6MW49</accession>
<dbReference type="GO" id="GO:0005737">
    <property type="term" value="C:cytoplasm"/>
    <property type="evidence" value="ECO:0007669"/>
    <property type="project" value="TreeGrafter"/>
</dbReference>
<dbReference type="InterPro" id="IPR027417">
    <property type="entry name" value="P-loop_NTPase"/>
</dbReference>
<dbReference type="Pfam" id="PF00632">
    <property type="entry name" value="HECT"/>
    <property type="match status" value="1"/>
</dbReference>
<protein>
    <recommendedName>
        <fullName evidence="3">HECT-type E3 ubiquitin transferase</fullName>
        <ecNumber evidence="3">2.3.2.26</ecNumber>
    </recommendedName>
</protein>
<evidence type="ECO:0000259" key="7">
    <source>
        <dbReference type="PROSITE" id="PS50237"/>
    </source>
</evidence>
<dbReference type="SUPFAM" id="SSF52540">
    <property type="entry name" value="P-loop containing nucleoside triphosphate hydrolases"/>
    <property type="match status" value="1"/>
</dbReference>
<comment type="catalytic activity">
    <reaction evidence="1">
        <text>S-ubiquitinyl-[E2 ubiquitin-conjugating enzyme]-L-cysteine + [acceptor protein]-L-lysine = [E2 ubiquitin-conjugating enzyme]-L-cysteine + N(6)-ubiquitinyl-[acceptor protein]-L-lysine.</text>
        <dbReference type="EC" id="2.3.2.26"/>
    </reaction>
</comment>
<dbReference type="EC" id="2.3.2.26" evidence="3"/>
<dbReference type="Gene3D" id="3.30.2160.10">
    <property type="entry name" value="Hect, E3 ligase catalytic domain"/>
    <property type="match status" value="1"/>
</dbReference>
<dbReference type="PANTHER" id="PTHR11254:SF440">
    <property type="entry name" value="E3 UBIQUITIN-PROTEIN LIGASE NEDD-4"/>
    <property type="match status" value="1"/>
</dbReference>
<feature type="domain" description="HECT" evidence="7">
    <location>
        <begin position="1265"/>
        <end position="1603"/>
    </location>
</feature>
<evidence type="ECO:0000256" key="1">
    <source>
        <dbReference type="ARBA" id="ARBA00000885"/>
    </source>
</evidence>
<reference evidence="8 9" key="1">
    <citation type="journal article" date="2018" name="Genome Biol. Evol.">
        <title>Multiple Roots of Fruiting Body Formation in Amoebozoa.</title>
        <authorList>
            <person name="Hillmann F."/>
            <person name="Forbes G."/>
            <person name="Novohradska S."/>
            <person name="Ferling I."/>
            <person name="Riege K."/>
            <person name="Groth M."/>
            <person name="Westermann M."/>
            <person name="Marz M."/>
            <person name="Spaller T."/>
            <person name="Winckler T."/>
            <person name="Schaap P."/>
            <person name="Glockner G."/>
        </authorList>
    </citation>
    <scope>NUCLEOTIDE SEQUENCE [LARGE SCALE GENOMIC DNA]</scope>
    <source>
        <strain evidence="8 9">Jena</strain>
    </source>
</reference>
<proteinExistence type="predicted"/>
<name>A0A2P6MW49_9EUKA</name>
<dbReference type="InterPro" id="IPR045063">
    <property type="entry name" value="Dynamin_N"/>
</dbReference>
<keyword evidence="4" id="KW-0808">Transferase</keyword>